<sequence length="408" mass="47705">MPYRSINEIEMELKEVKEIIASKESALLEFPHDFGLELELMEFENILEDLIREMSKVKNEPKMYTKHIKNRLTKTQLALSKKRDEYILNPNVEELEDDIELLELMEKGLWTELERCYLDQNLSVGEIKLTGEMLKDFRMPLRQLGEIFIKFSDVPVAIAKSIYYKKKRDLVKDKSEDVQINLIDKKRAEFYSEKKNPEKISSKKEDLSKFLEFNSQVYASAVMSGSVRIILTSPQSVINNESLNDSFQVLKELVDCGNDKEALQKETDKIGDVDPIIKYRNFLQTLKLNKINVEFSGKNKKLENIPILEITHEKAKEIFQVLNAQDKPISYPLKRSGTFRAVDLDERKFKFHLKDDDKVILGKYDEELDSVMKDKNFNEPYTVEICSFLPSTNLKKQVTKYKLLKFLN</sequence>
<dbReference type="RefSeq" id="WP_048085407.1">
    <property type="nucleotide sequence ID" value="NZ_CP006933.1"/>
</dbReference>
<dbReference type="AlphaFoldDB" id="A0A089ZCF0"/>
<accession>A0A089ZCF0</accession>
<organism evidence="2 3">
    <name type="scientific">Methanobacterium formicicum</name>
    <dbReference type="NCBI Taxonomy" id="2162"/>
    <lineage>
        <taxon>Archaea</taxon>
        <taxon>Methanobacteriati</taxon>
        <taxon>Methanobacteriota</taxon>
        <taxon>Methanomada group</taxon>
        <taxon>Methanobacteria</taxon>
        <taxon>Methanobacteriales</taxon>
        <taxon>Methanobacteriaceae</taxon>
        <taxon>Methanobacterium</taxon>
    </lineage>
</organism>
<name>A0A089ZCF0_METFO</name>
<dbReference type="EMBL" id="CP006933">
    <property type="protein sequence ID" value="AIS32456.1"/>
    <property type="molecule type" value="Genomic_DNA"/>
</dbReference>
<reference evidence="2 3" key="1">
    <citation type="submission" date="2013-12" db="EMBL/GenBank/DDBJ databases">
        <title>The complete genome sequence of Methanobacterium sp. BRM9.</title>
        <authorList>
            <consortium name="Pastoral Greenhouse Gas Research Consortium"/>
            <person name="Kelly W.J."/>
            <person name="Leahy S.C."/>
            <person name="Perry R."/>
            <person name="Li D."/>
            <person name="Altermann E."/>
            <person name="Lambie S.C."/>
            <person name="Attwood G.T."/>
        </authorList>
    </citation>
    <scope>NUCLEOTIDE SEQUENCE [LARGE SCALE GENOMIC DNA]</scope>
    <source>
        <strain evidence="2 3">BRM9</strain>
    </source>
</reference>
<proteinExistence type="predicted"/>
<feature type="coiled-coil region" evidence="1">
    <location>
        <begin position="6"/>
        <end position="60"/>
    </location>
</feature>
<dbReference type="KEGG" id="mfc:BRM9_1644"/>
<evidence type="ECO:0000313" key="3">
    <source>
        <dbReference type="Proteomes" id="UP000029661"/>
    </source>
</evidence>
<dbReference type="STRING" id="2162.BRM9_1644"/>
<evidence type="ECO:0000313" key="2">
    <source>
        <dbReference type="EMBL" id="AIS32456.1"/>
    </source>
</evidence>
<protein>
    <submittedName>
        <fullName evidence="2">Uncharacterized protein</fullName>
    </submittedName>
</protein>
<dbReference type="GeneID" id="24792813"/>
<keyword evidence="1" id="KW-0175">Coiled coil</keyword>
<evidence type="ECO:0000256" key="1">
    <source>
        <dbReference type="SAM" id="Coils"/>
    </source>
</evidence>
<dbReference type="Proteomes" id="UP000029661">
    <property type="component" value="Chromosome"/>
</dbReference>
<gene>
    <name evidence="2" type="ORF">BRM9_1644</name>
</gene>